<dbReference type="VEuPathDB" id="FungiDB:DD237_008384"/>
<accession>A0A425C1I4</accession>
<dbReference type="EMBL" id="QKXF01000528">
    <property type="protein sequence ID" value="RQM10826.1"/>
    <property type="molecule type" value="Genomic_DNA"/>
</dbReference>
<name>A0A425C1I4_9STRA</name>
<organism evidence="1 2">
    <name type="scientific">Peronospora effusa</name>
    <dbReference type="NCBI Taxonomy" id="542832"/>
    <lineage>
        <taxon>Eukaryota</taxon>
        <taxon>Sar</taxon>
        <taxon>Stramenopiles</taxon>
        <taxon>Oomycota</taxon>
        <taxon>Peronosporomycetes</taxon>
        <taxon>Peronosporales</taxon>
        <taxon>Peronosporaceae</taxon>
        <taxon>Peronospora</taxon>
    </lineage>
</organism>
<reference evidence="1 2" key="1">
    <citation type="submission" date="2018-06" db="EMBL/GenBank/DDBJ databases">
        <title>Comparative genomics of downy mildews reveals potential adaptations to biotrophy.</title>
        <authorList>
            <person name="Fletcher K."/>
            <person name="Klosterman S.J."/>
            <person name="Derevnina L."/>
            <person name="Martin F."/>
            <person name="Koike S."/>
            <person name="Reyes Chin-Wo S."/>
            <person name="Mou B."/>
            <person name="Michelmore R."/>
        </authorList>
    </citation>
    <scope>NUCLEOTIDE SEQUENCE [LARGE SCALE GENOMIC DNA]</scope>
    <source>
        <strain evidence="1 2">R13</strain>
    </source>
</reference>
<evidence type="ECO:0000313" key="2">
    <source>
        <dbReference type="Proteomes" id="UP000286097"/>
    </source>
</evidence>
<evidence type="ECO:0000313" key="1">
    <source>
        <dbReference type="EMBL" id="RQM10826.1"/>
    </source>
</evidence>
<dbReference type="AlphaFoldDB" id="A0A425C1I4"/>
<comment type="caution">
    <text evidence="1">The sequence shown here is derived from an EMBL/GenBank/DDBJ whole genome shotgun (WGS) entry which is preliminary data.</text>
</comment>
<dbReference type="Proteomes" id="UP000286097">
    <property type="component" value="Unassembled WGS sequence"/>
</dbReference>
<gene>
    <name evidence="1" type="ORF">DD237_008384</name>
</gene>
<protein>
    <submittedName>
        <fullName evidence="1">Uncharacterized protein</fullName>
    </submittedName>
</protein>
<sequence>MQDAPLGLRLMPKVQGGRAWLSRTFYDKLGWKLHPCKIGYFILVAVRSFRNSAVLRKIVCVRF</sequence>
<proteinExistence type="predicted"/>